<dbReference type="PANTHER" id="PTHR30055:SF238">
    <property type="entry name" value="MYCOFACTOCIN BIOSYNTHESIS TRANSCRIPTIONAL REGULATOR MFTR-RELATED"/>
    <property type="match status" value="1"/>
</dbReference>
<dbReference type="InterPro" id="IPR050109">
    <property type="entry name" value="HTH-type_TetR-like_transc_reg"/>
</dbReference>
<evidence type="ECO:0000256" key="1">
    <source>
        <dbReference type="ARBA" id="ARBA00023015"/>
    </source>
</evidence>
<dbReference type="STRING" id="399736.SAMN04489720_2136"/>
<dbReference type="AlphaFoldDB" id="A0A1G8EPI2"/>
<name>A0A1G8EPI2_9MICO</name>
<accession>A0A1G8EPI2</accession>
<feature type="DNA-binding region" description="H-T-H motif" evidence="4">
    <location>
        <begin position="29"/>
        <end position="48"/>
    </location>
</feature>
<dbReference type="PROSITE" id="PS50977">
    <property type="entry name" value="HTH_TETR_2"/>
    <property type="match status" value="1"/>
</dbReference>
<dbReference type="Proteomes" id="UP000198822">
    <property type="component" value="Chromosome I"/>
</dbReference>
<protein>
    <submittedName>
        <fullName evidence="6">Regulatory protein, tetR family</fullName>
    </submittedName>
</protein>
<dbReference type="GO" id="GO:0003700">
    <property type="term" value="F:DNA-binding transcription factor activity"/>
    <property type="evidence" value="ECO:0007669"/>
    <property type="project" value="TreeGrafter"/>
</dbReference>
<keyword evidence="1" id="KW-0805">Transcription regulation</keyword>
<dbReference type="Pfam" id="PF00440">
    <property type="entry name" value="TetR_N"/>
    <property type="match status" value="1"/>
</dbReference>
<reference evidence="7" key="1">
    <citation type="submission" date="2016-10" db="EMBL/GenBank/DDBJ databases">
        <authorList>
            <person name="Varghese N."/>
            <person name="Submissions S."/>
        </authorList>
    </citation>
    <scope>NUCLEOTIDE SEQUENCE [LARGE SCALE GENOMIC DNA]</scope>
    <source>
        <strain evidence="7">DSM 22002</strain>
    </source>
</reference>
<organism evidence="6 7">
    <name type="scientific">Agrococcus jejuensis</name>
    <dbReference type="NCBI Taxonomy" id="399736"/>
    <lineage>
        <taxon>Bacteria</taxon>
        <taxon>Bacillati</taxon>
        <taxon>Actinomycetota</taxon>
        <taxon>Actinomycetes</taxon>
        <taxon>Micrococcales</taxon>
        <taxon>Microbacteriaceae</taxon>
        <taxon>Agrococcus</taxon>
    </lineage>
</organism>
<dbReference type="PROSITE" id="PS01081">
    <property type="entry name" value="HTH_TETR_1"/>
    <property type="match status" value="1"/>
</dbReference>
<dbReference type="Gene3D" id="1.10.357.10">
    <property type="entry name" value="Tetracycline Repressor, domain 2"/>
    <property type="match status" value="1"/>
</dbReference>
<proteinExistence type="predicted"/>
<evidence type="ECO:0000256" key="2">
    <source>
        <dbReference type="ARBA" id="ARBA00023125"/>
    </source>
</evidence>
<gene>
    <name evidence="6" type="ORF">SAMN04489720_2136</name>
</gene>
<keyword evidence="2 4" id="KW-0238">DNA-binding</keyword>
<dbReference type="RefSeq" id="WP_092504873.1">
    <property type="nucleotide sequence ID" value="NZ_LT629695.1"/>
</dbReference>
<keyword evidence="7" id="KW-1185">Reference proteome</keyword>
<evidence type="ECO:0000259" key="5">
    <source>
        <dbReference type="PROSITE" id="PS50977"/>
    </source>
</evidence>
<dbReference type="InterPro" id="IPR023772">
    <property type="entry name" value="DNA-bd_HTH_TetR-type_CS"/>
</dbReference>
<sequence>MPRWEAGARDRLQLAALDLFASAGYERATVAEIAAAAGLTERTFFRHFADKREVLFGDPGVFDAAFLDAVAAEPRADAASLVQAALAGGAGFFPDERRAWSARRQAVIDATLALQERELLKLSGLAASLATAFADRGVPQRTAVLAAEGCVAMFRTAFAEWIADGETRAFATIADEVVAGWRALLATG</sequence>
<dbReference type="SUPFAM" id="SSF46689">
    <property type="entry name" value="Homeodomain-like"/>
    <property type="match status" value="1"/>
</dbReference>
<dbReference type="GO" id="GO:0000976">
    <property type="term" value="F:transcription cis-regulatory region binding"/>
    <property type="evidence" value="ECO:0007669"/>
    <property type="project" value="TreeGrafter"/>
</dbReference>
<evidence type="ECO:0000256" key="4">
    <source>
        <dbReference type="PROSITE-ProRule" id="PRU00335"/>
    </source>
</evidence>
<keyword evidence="3" id="KW-0804">Transcription</keyword>
<dbReference type="OrthoDB" id="956698at2"/>
<dbReference type="PANTHER" id="PTHR30055">
    <property type="entry name" value="HTH-TYPE TRANSCRIPTIONAL REGULATOR RUTR"/>
    <property type="match status" value="1"/>
</dbReference>
<dbReference type="PRINTS" id="PR00455">
    <property type="entry name" value="HTHTETR"/>
</dbReference>
<evidence type="ECO:0000313" key="6">
    <source>
        <dbReference type="EMBL" id="SDH71772.1"/>
    </source>
</evidence>
<dbReference type="InterPro" id="IPR009057">
    <property type="entry name" value="Homeodomain-like_sf"/>
</dbReference>
<evidence type="ECO:0000256" key="3">
    <source>
        <dbReference type="ARBA" id="ARBA00023163"/>
    </source>
</evidence>
<evidence type="ECO:0000313" key="7">
    <source>
        <dbReference type="Proteomes" id="UP000198822"/>
    </source>
</evidence>
<dbReference type="EMBL" id="LT629695">
    <property type="protein sequence ID" value="SDH71772.1"/>
    <property type="molecule type" value="Genomic_DNA"/>
</dbReference>
<feature type="domain" description="HTH tetR-type" evidence="5">
    <location>
        <begin position="6"/>
        <end position="66"/>
    </location>
</feature>
<dbReference type="InterPro" id="IPR001647">
    <property type="entry name" value="HTH_TetR"/>
</dbReference>